<feature type="compositionally biased region" description="Acidic residues" evidence="5">
    <location>
        <begin position="42"/>
        <end position="51"/>
    </location>
</feature>
<dbReference type="PROSITE" id="PS00518">
    <property type="entry name" value="ZF_RING_1"/>
    <property type="match status" value="1"/>
</dbReference>
<dbReference type="PROSITE" id="PS50089">
    <property type="entry name" value="ZF_RING_2"/>
    <property type="match status" value="1"/>
</dbReference>
<feature type="compositionally biased region" description="Acidic residues" evidence="5">
    <location>
        <begin position="205"/>
        <end position="230"/>
    </location>
</feature>
<dbReference type="SMART" id="SM00184">
    <property type="entry name" value="RING"/>
    <property type="match status" value="1"/>
</dbReference>
<evidence type="ECO:0000256" key="2">
    <source>
        <dbReference type="ARBA" id="ARBA00022771"/>
    </source>
</evidence>
<evidence type="ECO:0000256" key="5">
    <source>
        <dbReference type="SAM" id="MobiDB-lite"/>
    </source>
</evidence>
<dbReference type="InterPro" id="IPR017907">
    <property type="entry name" value="Znf_RING_CS"/>
</dbReference>
<dbReference type="Pfam" id="PF13639">
    <property type="entry name" value="zf-RING_2"/>
    <property type="match status" value="1"/>
</dbReference>
<evidence type="ECO:0000259" key="6">
    <source>
        <dbReference type="PROSITE" id="PS50016"/>
    </source>
</evidence>
<reference evidence="8 9" key="1">
    <citation type="submission" date="2023-10" db="EMBL/GenBank/DDBJ databases">
        <title>Chromosome-scale genome assembly provides insights into flower coloration mechanisms of Canna indica.</title>
        <authorList>
            <person name="Li C."/>
        </authorList>
    </citation>
    <scope>NUCLEOTIDE SEQUENCE [LARGE SCALE GENOMIC DNA]</scope>
    <source>
        <tissue evidence="8">Flower</tissue>
    </source>
</reference>
<dbReference type="InterPro" id="IPR001965">
    <property type="entry name" value="Znf_PHD"/>
</dbReference>
<evidence type="ECO:0000313" key="9">
    <source>
        <dbReference type="Proteomes" id="UP001327560"/>
    </source>
</evidence>
<dbReference type="InterPro" id="IPR001841">
    <property type="entry name" value="Znf_RING"/>
</dbReference>
<dbReference type="Pfam" id="PF00628">
    <property type="entry name" value="PHD"/>
    <property type="match status" value="1"/>
</dbReference>
<dbReference type="AlphaFoldDB" id="A0AAQ3KEF5"/>
<protein>
    <submittedName>
        <fullName evidence="8">Uncharacterized protein</fullName>
    </submittedName>
</protein>
<feature type="domain" description="RING-type" evidence="7">
    <location>
        <begin position="361"/>
        <end position="403"/>
    </location>
</feature>
<name>A0AAQ3KEF5_9LILI</name>
<gene>
    <name evidence="8" type="ORF">Cni_G15413</name>
</gene>
<keyword evidence="9" id="KW-1185">Reference proteome</keyword>
<dbReference type="EMBL" id="CP136894">
    <property type="protein sequence ID" value="WOL06679.1"/>
    <property type="molecule type" value="Genomic_DNA"/>
</dbReference>
<dbReference type="SMART" id="SM00249">
    <property type="entry name" value="PHD"/>
    <property type="match status" value="1"/>
</dbReference>
<dbReference type="InterPro" id="IPR013083">
    <property type="entry name" value="Znf_RING/FYVE/PHD"/>
</dbReference>
<organism evidence="8 9">
    <name type="scientific">Canna indica</name>
    <name type="common">Indian-shot</name>
    <dbReference type="NCBI Taxonomy" id="4628"/>
    <lineage>
        <taxon>Eukaryota</taxon>
        <taxon>Viridiplantae</taxon>
        <taxon>Streptophyta</taxon>
        <taxon>Embryophyta</taxon>
        <taxon>Tracheophyta</taxon>
        <taxon>Spermatophyta</taxon>
        <taxon>Magnoliopsida</taxon>
        <taxon>Liliopsida</taxon>
        <taxon>Zingiberales</taxon>
        <taxon>Cannaceae</taxon>
        <taxon>Canna</taxon>
    </lineage>
</organism>
<dbReference type="GO" id="GO:0008270">
    <property type="term" value="F:zinc ion binding"/>
    <property type="evidence" value="ECO:0007669"/>
    <property type="project" value="UniProtKB-KW"/>
</dbReference>
<dbReference type="PANTHER" id="PTHR47177:SF3">
    <property type="entry name" value="F18C1.6 PROTEIN"/>
    <property type="match status" value="1"/>
</dbReference>
<feature type="domain" description="PHD-type" evidence="6">
    <location>
        <begin position="450"/>
        <end position="499"/>
    </location>
</feature>
<evidence type="ECO:0000259" key="7">
    <source>
        <dbReference type="PROSITE" id="PS50089"/>
    </source>
</evidence>
<feature type="region of interest" description="Disordered" evidence="5">
    <location>
        <begin position="105"/>
        <end position="264"/>
    </location>
</feature>
<keyword evidence="2 4" id="KW-0863">Zinc-finger</keyword>
<dbReference type="InterPro" id="IPR019787">
    <property type="entry name" value="Znf_PHD-finger"/>
</dbReference>
<keyword evidence="3" id="KW-0862">Zinc</keyword>
<feature type="compositionally biased region" description="Acidic residues" evidence="5">
    <location>
        <begin position="58"/>
        <end position="80"/>
    </location>
</feature>
<feature type="compositionally biased region" description="Basic residues" evidence="5">
    <location>
        <begin position="175"/>
        <end position="201"/>
    </location>
</feature>
<dbReference type="PANTHER" id="PTHR47177">
    <property type="entry name" value="F18C1.6 PROTEIN"/>
    <property type="match status" value="1"/>
</dbReference>
<accession>A0AAQ3KEF5</accession>
<dbReference type="SUPFAM" id="SSF57903">
    <property type="entry name" value="FYVE/PHD zinc finger"/>
    <property type="match status" value="1"/>
</dbReference>
<proteinExistence type="predicted"/>
<evidence type="ECO:0000256" key="3">
    <source>
        <dbReference type="ARBA" id="ARBA00022833"/>
    </source>
</evidence>
<feature type="compositionally biased region" description="Basic residues" evidence="5">
    <location>
        <begin position="1"/>
        <end position="12"/>
    </location>
</feature>
<sequence>MVRARNPSRRRRGSDDEDEEYVVGEEEEEDAESLEGFLVSDATEDEDEFEFADSSGGSEEEREIDYDDAEEDDDRGDADNEPVAAAVVVEEEKVEVKRLMPCNGRAKRSRVSVVADAEEDQRENGGVRSRRRNAVVLDYAEEEEDDDDRDEDFLPADGEDNDIDDEYISRDIKRSEKRRKSRAPGQRMNKRLQRMNKRLRRGRSDDDDDGDEDFLPGDGEDNDVDDEDISGDIKCGEKRRKSRAFGQKLKKRLQRGRSDDDGDFAVEYEPSESDFSCSDDGYVAKNSIVPHKRRKKIKNVERRRLLVVSDSSSDSDCMLMEGELKHLGDGAANPLQLRKIPREGEEKAKEKRCDDLGKQSCGICLSEEQKRTVQGKLDCCAHFFCFACIMEWSKVETRCPVCKRRFSTITKASQLDSEFGTKKVIRVQIRDQVYRPSEQEIRQMLDPYRSVVCTECQQGGDDSLMLLCDICDSCAHTYCVGLGREVPEGNWYCNCCRSATNGPSHLQNQGTLTDDGAHNNGYLTHGAEPENVAHIHDITHSRQSGSLQRLHSLQRIDLNAPPVTEDDYGELSPVTGVGASTLSGRRAIHQRIRILLSNSRPPQMFNQNDVLEEKVESVSQDVEQYGETSFHLD</sequence>
<dbReference type="InterPro" id="IPR011011">
    <property type="entry name" value="Znf_FYVE_PHD"/>
</dbReference>
<evidence type="ECO:0000313" key="8">
    <source>
        <dbReference type="EMBL" id="WOL06679.1"/>
    </source>
</evidence>
<evidence type="ECO:0000256" key="4">
    <source>
        <dbReference type="PROSITE-ProRule" id="PRU00175"/>
    </source>
</evidence>
<dbReference type="Proteomes" id="UP001327560">
    <property type="component" value="Chromosome 5"/>
</dbReference>
<keyword evidence="1" id="KW-0479">Metal-binding</keyword>
<dbReference type="SUPFAM" id="SSF57850">
    <property type="entry name" value="RING/U-box"/>
    <property type="match status" value="1"/>
</dbReference>
<evidence type="ECO:0000256" key="1">
    <source>
        <dbReference type="ARBA" id="ARBA00022723"/>
    </source>
</evidence>
<feature type="compositionally biased region" description="Basic residues" evidence="5">
    <location>
        <begin position="237"/>
        <end position="255"/>
    </location>
</feature>
<feature type="compositionally biased region" description="Acidic residues" evidence="5">
    <location>
        <begin position="15"/>
        <end position="33"/>
    </location>
</feature>
<feature type="region of interest" description="Disordered" evidence="5">
    <location>
        <begin position="1"/>
        <end position="82"/>
    </location>
</feature>
<dbReference type="Gene3D" id="3.30.40.10">
    <property type="entry name" value="Zinc/RING finger domain, C3HC4 (zinc finger)"/>
    <property type="match status" value="2"/>
</dbReference>
<dbReference type="PROSITE" id="PS50016">
    <property type="entry name" value="ZF_PHD_2"/>
    <property type="match status" value="1"/>
</dbReference>
<feature type="compositionally biased region" description="Acidic residues" evidence="5">
    <location>
        <begin position="139"/>
        <end position="166"/>
    </location>
</feature>